<dbReference type="Proteomes" id="UP001642720">
    <property type="component" value="Unassembled WGS sequence"/>
</dbReference>
<gene>
    <name evidence="3" type="ORF">CCMA1212_001477</name>
</gene>
<feature type="transmembrane region" description="Helical" evidence="2">
    <location>
        <begin position="276"/>
        <end position="296"/>
    </location>
</feature>
<keyword evidence="2" id="KW-0472">Membrane</keyword>
<comment type="caution">
    <text evidence="3">The sequence shown here is derived from an EMBL/GenBank/DDBJ whole genome shotgun (WGS) entry which is preliminary data.</text>
</comment>
<feature type="region of interest" description="Disordered" evidence="1">
    <location>
        <begin position="443"/>
        <end position="468"/>
    </location>
</feature>
<feature type="compositionally biased region" description="Low complexity" evidence="1">
    <location>
        <begin position="207"/>
        <end position="221"/>
    </location>
</feature>
<sequence>MAPTTKPEKRLSILRVDTERELDNDTRHVQDVASDGVDNEGQLKRALVELLGRGKEVDADTDGTPESLPLISLPYLPPPYMQPSDSAVGGPIATLVPIQETDSVAAPAAAPPPKPSFKTISRPASKPTPTSTSKRPVYTLGSILPKGTATGIAGNFQSASVRPRRTTLSAALPKATDVDSDSDSEDEDGDDVESDDEDEEDIRKPSAGKLSKSSTTSSTATRPVITSSILPNQKAGITGINTATMTGIPKASGIAAADQEQGPVTTSSGTTGGEKAAIAIATIGFVVVLLAMVWFFRRVKRKPSSKPVWPPNFPSGNNLADGTRRVSSKVSDKFSSFKDRIMPGASGWSSLDDGTVYDRDKSPVLEASDSKANRGKRRTTLSRVMVNPYGMVFRKPRHDSTWSDIMLPAGEKAPPLPLSPAASLAHNSVMSEKIPPLPPMPASVMSPTTSASSPTVSDRQAAAAAHLENARKSVAASLHNKSLQTPLRRNTNMSDLSSLSSGFGDGDIIIMPPTAAVAMKSGHPSVVDSHVNLVAVRGSERVSLASQSAGSRDTVYTSVSDDSRPHFRPVSAWVRHQQSHRAKVAVPSEENGIPALPDVVMEQGFDLMMPDEQEPRRVESSMWKDKKGGKETA</sequence>
<evidence type="ECO:0000256" key="2">
    <source>
        <dbReference type="SAM" id="Phobius"/>
    </source>
</evidence>
<keyword evidence="2" id="KW-0812">Transmembrane</keyword>
<feature type="compositionally biased region" description="Acidic residues" evidence="1">
    <location>
        <begin position="178"/>
        <end position="200"/>
    </location>
</feature>
<feature type="region of interest" description="Disordered" evidence="1">
    <location>
        <begin position="303"/>
        <end position="325"/>
    </location>
</feature>
<reference evidence="3 4" key="1">
    <citation type="submission" date="2018-01" db="EMBL/GenBank/DDBJ databases">
        <title>Genome characterization of the sugarcane-associated fungus Trichoderma ghanense CCMA-1212 and their application in lignocelulose bioconversion.</title>
        <authorList>
            <person name="Steindorff A.S."/>
            <person name="Mendes T.D."/>
            <person name="Vilela E.S.D."/>
            <person name="Rodrigues D.S."/>
            <person name="Formighieri E.F."/>
            <person name="Melo I.S."/>
            <person name="Favaro L.C.L."/>
        </authorList>
    </citation>
    <scope>NUCLEOTIDE SEQUENCE [LARGE SCALE GENOMIC DNA]</scope>
    <source>
        <strain evidence="3 4">CCMA-1212</strain>
    </source>
</reference>
<protein>
    <submittedName>
        <fullName evidence="3">Uncharacterized protein</fullName>
    </submittedName>
</protein>
<feature type="compositionally biased region" description="Basic and acidic residues" evidence="1">
    <location>
        <begin position="613"/>
        <end position="633"/>
    </location>
</feature>
<feature type="region of interest" description="Disordered" evidence="1">
    <location>
        <begin position="609"/>
        <end position="633"/>
    </location>
</feature>
<evidence type="ECO:0000313" key="4">
    <source>
        <dbReference type="Proteomes" id="UP001642720"/>
    </source>
</evidence>
<evidence type="ECO:0000256" key="1">
    <source>
        <dbReference type="SAM" id="MobiDB-lite"/>
    </source>
</evidence>
<dbReference type="GeneID" id="300573351"/>
<feature type="compositionally biased region" description="Low complexity" evidence="1">
    <location>
        <begin position="443"/>
        <end position="457"/>
    </location>
</feature>
<evidence type="ECO:0000313" key="3">
    <source>
        <dbReference type="EMBL" id="TFB05724.1"/>
    </source>
</evidence>
<proteinExistence type="predicted"/>
<dbReference type="RefSeq" id="XP_073561925.1">
    <property type="nucleotide sequence ID" value="XM_073698901.1"/>
</dbReference>
<keyword evidence="2" id="KW-1133">Transmembrane helix</keyword>
<feature type="region of interest" description="Disordered" evidence="1">
    <location>
        <begin position="1"/>
        <end position="37"/>
    </location>
</feature>
<name>A0ABY2HBN2_9HYPO</name>
<feature type="region of interest" description="Disordered" evidence="1">
    <location>
        <begin position="103"/>
        <end position="227"/>
    </location>
</feature>
<dbReference type="EMBL" id="PPTA01000002">
    <property type="protein sequence ID" value="TFB05724.1"/>
    <property type="molecule type" value="Genomic_DNA"/>
</dbReference>
<accession>A0ABY2HBN2</accession>
<keyword evidence="4" id="KW-1185">Reference proteome</keyword>
<feature type="compositionally biased region" description="Basic and acidic residues" evidence="1">
    <location>
        <begin position="1"/>
        <end position="30"/>
    </location>
</feature>
<organism evidence="3 4">
    <name type="scientific">Trichoderma ghanense</name>
    <dbReference type="NCBI Taxonomy" id="65468"/>
    <lineage>
        <taxon>Eukaryota</taxon>
        <taxon>Fungi</taxon>
        <taxon>Dikarya</taxon>
        <taxon>Ascomycota</taxon>
        <taxon>Pezizomycotina</taxon>
        <taxon>Sordariomycetes</taxon>
        <taxon>Hypocreomycetidae</taxon>
        <taxon>Hypocreales</taxon>
        <taxon>Hypocreaceae</taxon>
        <taxon>Trichoderma</taxon>
    </lineage>
</organism>